<dbReference type="PANTHER" id="PTHR43327">
    <property type="entry name" value="STOMATIN-LIKE PROTEIN 2, MITOCHONDRIAL"/>
    <property type="match status" value="1"/>
</dbReference>
<accession>A0A1V0SGV2</accession>
<dbReference type="SUPFAM" id="SSF117892">
    <property type="entry name" value="Band 7/SPFH domain"/>
    <property type="match status" value="1"/>
</dbReference>
<reference evidence="2" key="1">
    <citation type="journal article" date="2017" name="Science">
        <title>Giant viruses with an expanded complement of translation system components.</title>
        <authorList>
            <person name="Schulz F."/>
            <person name="Yutin N."/>
            <person name="Ivanova N.N."/>
            <person name="Ortega D.R."/>
            <person name="Lee T.K."/>
            <person name="Vierheilig J."/>
            <person name="Daims H."/>
            <person name="Horn M."/>
            <person name="Wagner M."/>
            <person name="Jensen G.J."/>
            <person name="Kyrpides N.C."/>
            <person name="Koonin E.V."/>
            <person name="Woyke T."/>
        </authorList>
    </citation>
    <scope>NUCLEOTIDE SEQUENCE</scope>
    <source>
        <strain evidence="2">HKV1</strain>
    </source>
</reference>
<dbReference type="PANTHER" id="PTHR43327:SF10">
    <property type="entry name" value="STOMATIN-LIKE PROTEIN 2, MITOCHONDRIAL"/>
    <property type="match status" value="1"/>
</dbReference>
<gene>
    <name evidence="2" type="ORF">Hokovirus_3_206</name>
</gene>
<feature type="domain" description="Band 7" evidence="1">
    <location>
        <begin position="3"/>
        <end position="116"/>
    </location>
</feature>
<protein>
    <submittedName>
        <fullName evidence="2">Stomatin family protein</fullName>
    </submittedName>
</protein>
<dbReference type="InterPro" id="IPR001107">
    <property type="entry name" value="Band_7"/>
</dbReference>
<dbReference type="InterPro" id="IPR036013">
    <property type="entry name" value="Band_7/SPFH_dom_sf"/>
</dbReference>
<proteinExistence type="predicted"/>
<evidence type="ECO:0000259" key="1">
    <source>
        <dbReference type="Pfam" id="PF01145"/>
    </source>
</evidence>
<dbReference type="Pfam" id="PF01145">
    <property type="entry name" value="Band_7"/>
    <property type="match status" value="1"/>
</dbReference>
<dbReference type="EMBL" id="KY684105">
    <property type="protein sequence ID" value="ARF10933.1"/>
    <property type="molecule type" value="Genomic_DNA"/>
</dbReference>
<name>A0A1V0SGV2_9VIRU</name>
<evidence type="ECO:0000313" key="2">
    <source>
        <dbReference type="EMBL" id="ARF10933.1"/>
    </source>
</evidence>
<organism evidence="2">
    <name type="scientific">Hokovirus HKV1</name>
    <dbReference type="NCBI Taxonomy" id="1977638"/>
    <lineage>
        <taxon>Viruses</taxon>
        <taxon>Varidnaviria</taxon>
        <taxon>Bamfordvirae</taxon>
        <taxon>Nucleocytoviricota</taxon>
        <taxon>Megaviricetes</taxon>
        <taxon>Imitervirales</taxon>
        <taxon>Mimiviridae</taxon>
        <taxon>Klosneuvirinae</taxon>
        <taxon>Hokovirus</taxon>
    </lineage>
</organism>
<sequence>MFKIVPTNNTGIHTRFGKFKSIKSPGLNFKIPYVDKIHLVSNKIHQSSFNFHVPAKDGSLWINIAIQTRIKPKLSEKAFYTLDDPKEQLKSLVESEIRNSIPKKTILEVLTSQQDIHD</sequence>
<dbReference type="Gene3D" id="3.30.479.30">
    <property type="entry name" value="Band 7 domain"/>
    <property type="match status" value="1"/>
</dbReference>
<dbReference type="InterPro" id="IPR050710">
    <property type="entry name" value="Band7/mec-2_domain"/>
</dbReference>